<feature type="transmembrane region" description="Helical" evidence="1">
    <location>
        <begin position="68"/>
        <end position="90"/>
    </location>
</feature>
<keyword evidence="2" id="KW-0614">Plasmid</keyword>
<organism evidence="2 3">
    <name type="scientific">Stanieria cyanosphaera (strain ATCC 29371 / PCC 7437)</name>
    <dbReference type="NCBI Taxonomy" id="111780"/>
    <lineage>
        <taxon>Bacteria</taxon>
        <taxon>Bacillati</taxon>
        <taxon>Cyanobacteriota</taxon>
        <taxon>Cyanophyceae</taxon>
        <taxon>Pleurocapsales</taxon>
        <taxon>Dermocarpellaceae</taxon>
        <taxon>Stanieria</taxon>
    </lineage>
</organism>
<dbReference type="Proteomes" id="UP000010473">
    <property type="component" value="Plasmid pSTA7437.03"/>
</dbReference>
<dbReference type="KEGG" id="scs:Sta7437_4925"/>
<feature type="transmembrane region" description="Helical" evidence="1">
    <location>
        <begin position="136"/>
        <end position="155"/>
    </location>
</feature>
<keyword evidence="1" id="KW-0472">Membrane</keyword>
<dbReference type="HOGENOM" id="CLU_818356_0_0_3"/>
<dbReference type="Pfam" id="PF04307">
    <property type="entry name" value="YdjM"/>
    <property type="match status" value="1"/>
</dbReference>
<evidence type="ECO:0000313" key="3">
    <source>
        <dbReference type="Proteomes" id="UP000010473"/>
    </source>
</evidence>
<reference evidence="3" key="1">
    <citation type="journal article" date="2013" name="Proc. Natl. Acad. Sci. U.S.A.">
        <title>Improving the coverage of the cyanobacterial phylum using diversity-driven genome sequencing.</title>
        <authorList>
            <person name="Shih P.M."/>
            <person name="Wu D."/>
            <person name="Latifi A."/>
            <person name="Axen S.D."/>
            <person name="Fewer D.P."/>
            <person name="Talla E."/>
            <person name="Calteau A."/>
            <person name="Cai F."/>
            <person name="Tandeau de Marsac N."/>
            <person name="Rippka R."/>
            <person name="Herdman M."/>
            <person name="Sivonen K."/>
            <person name="Coursin T."/>
            <person name="Laurent T."/>
            <person name="Goodwin L."/>
            <person name="Nolan M."/>
            <person name="Davenport K.W."/>
            <person name="Han C.S."/>
            <person name="Rubin E.M."/>
            <person name="Eisen J.A."/>
            <person name="Woyke T."/>
            <person name="Gugger M."/>
            <person name="Kerfeld C.A."/>
        </authorList>
    </citation>
    <scope>NUCLEOTIDE SEQUENCE [LARGE SCALE GENOMIC DNA]</scope>
    <source>
        <strain evidence="3">ATCC 29371 / PCC 7437</strain>
        <plasmid evidence="3">Plasmid pSTA7437.03</plasmid>
    </source>
</reference>
<accession>K9Y2T8</accession>
<proteinExistence type="predicted"/>
<keyword evidence="1" id="KW-1133">Transmembrane helix</keyword>
<dbReference type="RefSeq" id="WP_015195728.1">
    <property type="nucleotide sequence ID" value="NC_019750.1"/>
</dbReference>
<dbReference type="PATRIC" id="fig|111780.3.peg.5095"/>
<dbReference type="InterPro" id="IPR007404">
    <property type="entry name" value="YdjM-like"/>
</dbReference>
<sequence length="345" mass="38043">MMSRTHIVLAVAATSLILGTADPIVLSLGAVCSQLPDVDTTKSFSGRILFPLSSYLEKRFAHRSITHSFLALSFFAILIFPVTFFGYQYYLGMVSGYFWGFFGDVFTKSGVALFYPSKVRAICPANPRLRLSTGSSAEWFVLFILVIFAILSIQINSAGGIVRSFNQALGLPSGAIETVNSDASRYLLKAHIKGRNAITQEPIEKAYEIIQPLNQNDLLVKDELGTTYRVGNSQESQIIASQMKIDRVAPITTTVTNIFLDDEDLYEKIAALPQERTYLSGTLTIFDTDGLIIPTHIDRYDTITLQPASDIAYARLIAATPQEVLRLLGDYYASGNLVVRIVKGK</sequence>
<keyword evidence="3" id="KW-1185">Reference proteome</keyword>
<geneLocation type="plasmid" evidence="2 3">
    <name>pSTA7437.03</name>
</geneLocation>
<dbReference type="EMBL" id="CP003656">
    <property type="protein sequence ID" value="AFZ38352.1"/>
    <property type="molecule type" value="Genomic_DNA"/>
</dbReference>
<dbReference type="OrthoDB" id="419488at2"/>
<gene>
    <name evidence="2" type="ordered locus">Sta7437_4925</name>
</gene>
<dbReference type="PANTHER" id="PTHR35531:SF1">
    <property type="entry name" value="INNER MEMBRANE PROTEIN YBCI-RELATED"/>
    <property type="match status" value="1"/>
</dbReference>
<dbReference type="PANTHER" id="PTHR35531">
    <property type="entry name" value="INNER MEMBRANE PROTEIN YBCI-RELATED"/>
    <property type="match status" value="1"/>
</dbReference>
<protein>
    <recommendedName>
        <fullName evidence="4">Membrane-bound metal-dependent hydrolase</fullName>
    </recommendedName>
</protein>
<keyword evidence="1" id="KW-0812">Transmembrane</keyword>
<evidence type="ECO:0000256" key="1">
    <source>
        <dbReference type="SAM" id="Phobius"/>
    </source>
</evidence>
<evidence type="ECO:0008006" key="4">
    <source>
        <dbReference type="Google" id="ProtNLM"/>
    </source>
</evidence>
<name>K9Y2T8_STAC7</name>
<dbReference type="AlphaFoldDB" id="K9Y2T8"/>
<evidence type="ECO:0000313" key="2">
    <source>
        <dbReference type="EMBL" id="AFZ38352.1"/>
    </source>
</evidence>